<dbReference type="OrthoDB" id="156515at2"/>
<accession>A0A317PNN3</accession>
<gene>
    <name evidence="2" type="ORF">DES37_11842</name>
</gene>
<comment type="caution">
    <text evidence="2">The sequence shown here is derived from an EMBL/GenBank/DDBJ whole genome shotgun (WGS) entry which is preliminary data.</text>
</comment>
<organism evidence="2 3">
    <name type="scientific">Mangrovibacter plantisponsor</name>
    <dbReference type="NCBI Taxonomy" id="451513"/>
    <lineage>
        <taxon>Bacteria</taxon>
        <taxon>Pseudomonadati</taxon>
        <taxon>Pseudomonadota</taxon>
        <taxon>Gammaproteobacteria</taxon>
        <taxon>Enterobacterales</taxon>
        <taxon>Enterobacteriaceae</taxon>
        <taxon>Mangrovibacter</taxon>
    </lineage>
</organism>
<proteinExistence type="predicted"/>
<dbReference type="Proteomes" id="UP000246744">
    <property type="component" value="Unassembled WGS sequence"/>
</dbReference>
<name>A0A317PNN3_9ENTR</name>
<dbReference type="InterPro" id="IPR036215">
    <property type="entry name" value="TM0957-like_sf"/>
</dbReference>
<evidence type="ECO:0000313" key="3">
    <source>
        <dbReference type="Proteomes" id="UP000246744"/>
    </source>
</evidence>
<evidence type="ECO:0000313" key="2">
    <source>
        <dbReference type="EMBL" id="PWW02688.1"/>
    </source>
</evidence>
<dbReference type="EMBL" id="QGTS01000018">
    <property type="protein sequence ID" value="PWW02688.1"/>
    <property type="molecule type" value="Genomic_DNA"/>
</dbReference>
<dbReference type="InterPro" id="IPR014582">
    <property type="entry name" value="UCP033535_lipo"/>
</dbReference>
<feature type="signal peptide" evidence="1">
    <location>
        <begin position="1"/>
        <end position="20"/>
    </location>
</feature>
<dbReference type="RefSeq" id="WP_036110539.1">
    <property type="nucleotide sequence ID" value="NZ_QGTS01000018.1"/>
</dbReference>
<dbReference type="PIRSF" id="PIRSF033535">
    <property type="entry name" value="UCP033535_plp"/>
    <property type="match status" value="1"/>
</dbReference>
<keyword evidence="3" id="KW-1185">Reference proteome</keyword>
<dbReference type="Pfam" id="PF10054">
    <property type="entry name" value="DUF2291"/>
    <property type="match status" value="1"/>
</dbReference>
<reference evidence="2 3" key="1">
    <citation type="submission" date="2018-05" db="EMBL/GenBank/DDBJ databases">
        <title>Genomic Encyclopedia of Type Strains, Phase IV (KMG-IV): sequencing the most valuable type-strain genomes for metagenomic binning, comparative biology and taxonomic classification.</title>
        <authorList>
            <person name="Goeker M."/>
        </authorList>
    </citation>
    <scope>NUCLEOTIDE SEQUENCE [LARGE SCALE GENOMIC DNA]</scope>
    <source>
        <strain evidence="2 3">DSM 19579</strain>
    </source>
</reference>
<protein>
    <submittedName>
        <fullName evidence="2">Putative lipoprotein</fullName>
    </submittedName>
</protein>
<keyword evidence="1" id="KW-0732">Signal</keyword>
<dbReference type="SUPFAM" id="SSF141318">
    <property type="entry name" value="TM0957-like"/>
    <property type="match status" value="1"/>
</dbReference>
<feature type="chain" id="PRO_5016268617" evidence="1">
    <location>
        <begin position="21"/>
        <end position="203"/>
    </location>
</feature>
<keyword evidence="2" id="KW-0449">Lipoprotein</keyword>
<dbReference type="PROSITE" id="PS51257">
    <property type="entry name" value="PROKAR_LIPOPROTEIN"/>
    <property type="match status" value="1"/>
</dbReference>
<dbReference type="AlphaFoldDB" id="A0A317PNN3"/>
<sequence>MSLKRWGNVLAACAILLLTACDVVKLDANGNPMLPKAADSAPGYDNMTPQQIAQQTWQSRVVQAAQDKALDTPAFISSLSASPGSKQSYFLRVTGPVTGEDTQNEREKKITIMVDAKPLLVQIGPVIRGNTIRDAAGFQFEDFTNQVQFAQLSKAYNREAASHLPQVDTAWMGKQVSALLAVTIAQGKVTDAVALSLTEEAAQ</sequence>
<evidence type="ECO:0000256" key="1">
    <source>
        <dbReference type="SAM" id="SignalP"/>
    </source>
</evidence>